<evidence type="ECO:0000313" key="3">
    <source>
        <dbReference type="Proteomes" id="UP001500325"/>
    </source>
</evidence>
<sequence length="166" mass="17344">MDPGAAALSVVRHTEPEALGNLTAVLQLCAAGKLRCSEKTRRPSAVTTRKVAEALVAGDFYPDEAIASFAWPLLLHAGGLARLDGPRLTLTPKGRKALGQPGHEVIRGCGNAGRGTPRSTSSAGSSRSRARRPRPRRQTVSAALGLCPPGEWIGVNDLFAACAART</sequence>
<name>A0ABP8VY11_9PSEU</name>
<evidence type="ECO:0000256" key="1">
    <source>
        <dbReference type="SAM" id="MobiDB-lite"/>
    </source>
</evidence>
<gene>
    <name evidence="2" type="ORF">GCM10023215_03300</name>
</gene>
<evidence type="ECO:0000313" key="2">
    <source>
        <dbReference type="EMBL" id="GAA4674887.1"/>
    </source>
</evidence>
<proteinExistence type="predicted"/>
<feature type="region of interest" description="Disordered" evidence="1">
    <location>
        <begin position="93"/>
        <end position="139"/>
    </location>
</feature>
<feature type="compositionally biased region" description="Basic residues" evidence="1">
    <location>
        <begin position="128"/>
        <end position="137"/>
    </location>
</feature>
<keyword evidence="3" id="KW-1185">Reference proteome</keyword>
<dbReference type="Proteomes" id="UP001500325">
    <property type="component" value="Unassembled WGS sequence"/>
</dbReference>
<protein>
    <submittedName>
        <fullName evidence="2">Uncharacterized protein</fullName>
    </submittedName>
</protein>
<feature type="compositionally biased region" description="Low complexity" evidence="1">
    <location>
        <begin position="114"/>
        <end position="127"/>
    </location>
</feature>
<accession>A0ABP8VY11</accession>
<organism evidence="2 3">
    <name type="scientific">Pseudonocardia yuanmonensis</name>
    <dbReference type="NCBI Taxonomy" id="1095914"/>
    <lineage>
        <taxon>Bacteria</taxon>
        <taxon>Bacillati</taxon>
        <taxon>Actinomycetota</taxon>
        <taxon>Actinomycetes</taxon>
        <taxon>Pseudonocardiales</taxon>
        <taxon>Pseudonocardiaceae</taxon>
        <taxon>Pseudonocardia</taxon>
    </lineage>
</organism>
<comment type="caution">
    <text evidence="2">The sequence shown here is derived from an EMBL/GenBank/DDBJ whole genome shotgun (WGS) entry which is preliminary data.</text>
</comment>
<dbReference type="RefSeq" id="WP_345377819.1">
    <property type="nucleotide sequence ID" value="NZ_BAABIC010000001.1"/>
</dbReference>
<dbReference type="EMBL" id="BAABIC010000001">
    <property type="protein sequence ID" value="GAA4674887.1"/>
    <property type="molecule type" value="Genomic_DNA"/>
</dbReference>
<reference evidence="3" key="1">
    <citation type="journal article" date="2019" name="Int. J. Syst. Evol. Microbiol.">
        <title>The Global Catalogue of Microorganisms (GCM) 10K type strain sequencing project: providing services to taxonomists for standard genome sequencing and annotation.</title>
        <authorList>
            <consortium name="The Broad Institute Genomics Platform"/>
            <consortium name="The Broad Institute Genome Sequencing Center for Infectious Disease"/>
            <person name="Wu L."/>
            <person name="Ma J."/>
        </authorList>
    </citation>
    <scope>NUCLEOTIDE SEQUENCE [LARGE SCALE GENOMIC DNA]</scope>
    <source>
        <strain evidence="3">JCM 18055</strain>
    </source>
</reference>